<protein>
    <submittedName>
        <fullName evidence="1">Uncharacterized protein</fullName>
    </submittedName>
</protein>
<dbReference type="AlphaFoldDB" id="A0A1F6M717"/>
<accession>A0A1F6M717</accession>
<organism evidence="1 2">
    <name type="scientific">Candidatus Magasanikbacteria bacterium RIFCSPHIGHO2_02_FULL_41_13</name>
    <dbReference type="NCBI Taxonomy" id="1798676"/>
    <lineage>
        <taxon>Bacteria</taxon>
        <taxon>Candidatus Magasanikiibacteriota</taxon>
    </lineage>
</organism>
<evidence type="ECO:0000313" key="2">
    <source>
        <dbReference type="Proteomes" id="UP000178742"/>
    </source>
</evidence>
<proteinExistence type="predicted"/>
<reference evidence="1 2" key="1">
    <citation type="journal article" date="2016" name="Nat. Commun.">
        <title>Thousands of microbial genomes shed light on interconnected biogeochemical processes in an aquifer system.</title>
        <authorList>
            <person name="Anantharaman K."/>
            <person name="Brown C.T."/>
            <person name="Hug L.A."/>
            <person name="Sharon I."/>
            <person name="Castelle C.J."/>
            <person name="Probst A.J."/>
            <person name="Thomas B.C."/>
            <person name="Singh A."/>
            <person name="Wilkins M.J."/>
            <person name="Karaoz U."/>
            <person name="Brodie E.L."/>
            <person name="Williams K.H."/>
            <person name="Hubbard S.S."/>
            <person name="Banfield J.F."/>
        </authorList>
    </citation>
    <scope>NUCLEOTIDE SEQUENCE [LARGE SCALE GENOMIC DNA]</scope>
</reference>
<name>A0A1F6M717_9BACT</name>
<sequence length="227" mass="26873">MIDIKWFNCDFYPSKRTGRAVRYEDGVLPRMKEVHTKLFTPWGPRYDWETRGVEIFEEHREVQTLAYLAKLFTELKAQMPEKTWQWIFLAADTYGTRVNKLSTQVVQEYFSSLKKWLREYLPDSEFELWSELETEALPLRAQAAEYVRTKLPYSIHERAAQTAQKMGRGSNPNVYLEERVTEALFIEQYYSPIKISCAPRHKDDAVDVDLPRLYLLPEALQVPWLKP</sequence>
<dbReference type="Proteomes" id="UP000178742">
    <property type="component" value="Unassembled WGS sequence"/>
</dbReference>
<comment type="caution">
    <text evidence="1">The sequence shown here is derived from an EMBL/GenBank/DDBJ whole genome shotgun (WGS) entry which is preliminary data.</text>
</comment>
<evidence type="ECO:0000313" key="1">
    <source>
        <dbReference type="EMBL" id="OGH67405.1"/>
    </source>
</evidence>
<gene>
    <name evidence="1" type="ORF">A3B90_03075</name>
</gene>
<dbReference type="EMBL" id="MFPX01000001">
    <property type="protein sequence ID" value="OGH67405.1"/>
    <property type="molecule type" value="Genomic_DNA"/>
</dbReference>